<name>A0ABU8Q8G9_9SPHN</name>
<dbReference type="InterPro" id="IPR042272">
    <property type="entry name" value="ATP12_ATP_synth-F1-assembly_N"/>
</dbReference>
<proteinExistence type="inferred from homology"/>
<evidence type="ECO:0000313" key="4">
    <source>
        <dbReference type="EMBL" id="MEJ5095776.1"/>
    </source>
</evidence>
<evidence type="ECO:0000256" key="2">
    <source>
        <dbReference type="ARBA" id="ARBA00022946"/>
    </source>
</evidence>
<keyword evidence="3" id="KW-0143">Chaperone</keyword>
<comment type="similarity">
    <text evidence="1">Belongs to the ATP12 family.</text>
</comment>
<dbReference type="PANTHER" id="PTHR21013:SF10">
    <property type="entry name" value="ATP SYNTHASE MITOCHONDRIAL F1 COMPLEX ASSEMBLY FACTOR 2"/>
    <property type="match status" value="1"/>
</dbReference>
<sequence>MKRFWKTVTIEPTDAGLGIALDGRPVRTPGRVPLALPTPALAQAVADEWSAVADRLDPRAMPLTGLANAAIDRIAPDPAAFAAGLAAYGESDLLCYRAEDPEPLVARQQAAWDPVLAWARQRYDVTFAITAGVMHVVQPPATVARLAEATAARDAFALAGLSPIVTVTGSLVLALALSERAFDAETVWNAAHVDEDWQVERWGEDPLATEARLIRRRDYDAAVQFLDALR</sequence>
<dbReference type="InterPro" id="IPR011419">
    <property type="entry name" value="ATP12_ATP_synth-F1-assembly"/>
</dbReference>
<dbReference type="EMBL" id="JBBGZA010000001">
    <property type="protein sequence ID" value="MEJ5095776.1"/>
    <property type="molecule type" value="Genomic_DNA"/>
</dbReference>
<gene>
    <name evidence="4" type="ORF">WH159_14675</name>
</gene>
<dbReference type="SUPFAM" id="SSF160909">
    <property type="entry name" value="ATP12-like"/>
    <property type="match status" value="1"/>
</dbReference>
<dbReference type="Gene3D" id="3.30.2180.10">
    <property type="entry name" value="ATP12-like"/>
    <property type="match status" value="1"/>
</dbReference>
<evidence type="ECO:0000256" key="3">
    <source>
        <dbReference type="ARBA" id="ARBA00023186"/>
    </source>
</evidence>
<reference evidence="4 5" key="1">
    <citation type="submission" date="2023-12" db="EMBL/GenBank/DDBJ databases">
        <title>Gut-associated functions are favored during microbiome assembly across C. elegans life.</title>
        <authorList>
            <person name="Zimmermann J."/>
        </authorList>
    </citation>
    <scope>NUCLEOTIDE SEQUENCE [LARGE SCALE GENOMIC DNA]</scope>
    <source>
        <strain evidence="4 5">JUb134</strain>
    </source>
</reference>
<dbReference type="Gene3D" id="1.10.3580.10">
    <property type="entry name" value="ATP12 ATPase"/>
    <property type="match status" value="1"/>
</dbReference>
<evidence type="ECO:0000313" key="5">
    <source>
        <dbReference type="Proteomes" id="UP001380365"/>
    </source>
</evidence>
<protein>
    <submittedName>
        <fullName evidence="4">ATP12 family protein</fullName>
    </submittedName>
</protein>
<dbReference type="RefSeq" id="WP_132884282.1">
    <property type="nucleotide sequence ID" value="NZ_JBBGZA010000001.1"/>
</dbReference>
<keyword evidence="2" id="KW-0809">Transit peptide</keyword>
<organism evidence="4 5">
    <name type="scientific">Sphingomonas molluscorum</name>
    <dbReference type="NCBI Taxonomy" id="418184"/>
    <lineage>
        <taxon>Bacteria</taxon>
        <taxon>Pseudomonadati</taxon>
        <taxon>Pseudomonadota</taxon>
        <taxon>Alphaproteobacteria</taxon>
        <taxon>Sphingomonadales</taxon>
        <taxon>Sphingomonadaceae</taxon>
        <taxon>Sphingomonas</taxon>
    </lineage>
</organism>
<keyword evidence="5" id="KW-1185">Reference proteome</keyword>
<dbReference type="Pfam" id="PF07542">
    <property type="entry name" value="ATP12"/>
    <property type="match status" value="1"/>
</dbReference>
<dbReference type="Proteomes" id="UP001380365">
    <property type="component" value="Unassembled WGS sequence"/>
</dbReference>
<dbReference type="InterPro" id="IPR023335">
    <property type="entry name" value="ATP12_ortho_dom_sf"/>
</dbReference>
<dbReference type="PANTHER" id="PTHR21013">
    <property type="entry name" value="ATP SYNTHASE MITOCHONDRIAL F1 COMPLEX ASSEMBLY FACTOR 2/ATP12 PROTEIN, MITOCHONDRIAL PRECURSOR"/>
    <property type="match status" value="1"/>
</dbReference>
<comment type="caution">
    <text evidence="4">The sequence shown here is derived from an EMBL/GenBank/DDBJ whole genome shotgun (WGS) entry which is preliminary data.</text>
</comment>
<evidence type="ECO:0000256" key="1">
    <source>
        <dbReference type="ARBA" id="ARBA00008231"/>
    </source>
</evidence>
<accession>A0ABU8Q8G9</accession>